<dbReference type="Pfam" id="PF02606">
    <property type="entry name" value="LpxK"/>
    <property type="match status" value="1"/>
</dbReference>
<evidence type="ECO:0000256" key="6">
    <source>
        <dbReference type="ARBA" id="ARBA00022741"/>
    </source>
</evidence>
<evidence type="ECO:0000256" key="9">
    <source>
        <dbReference type="ARBA" id="ARBA00023098"/>
    </source>
</evidence>
<dbReference type="OrthoDB" id="10266567at2759"/>
<keyword evidence="4" id="KW-0441">Lipid A biosynthesis</keyword>
<dbReference type="PANTHER" id="PTHR42724:SF1">
    <property type="entry name" value="TETRAACYLDISACCHARIDE 4'-KINASE, MITOCHONDRIAL-RELATED"/>
    <property type="match status" value="1"/>
</dbReference>
<feature type="non-terminal residue" evidence="10">
    <location>
        <position position="1"/>
    </location>
</feature>
<dbReference type="Proteomes" id="UP000652761">
    <property type="component" value="Unassembled WGS sequence"/>
</dbReference>
<keyword evidence="5" id="KW-0808">Transferase</keyword>
<name>A0A843TDH0_COLES</name>
<comment type="caution">
    <text evidence="10">The sequence shown here is derived from an EMBL/GenBank/DDBJ whole genome shotgun (WGS) entry which is preliminary data.</text>
</comment>
<keyword evidence="3" id="KW-0444">Lipid biosynthesis</keyword>
<dbReference type="EMBL" id="NMUH01000051">
    <property type="protein sequence ID" value="MQL69938.1"/>
    <property type="molecule type" value="Genomic_DNA"/>
</dbReference>
<keyword evidence="8" id="KW-0067">ATP-binding</keyword>
<keyword evidence="7" id="KW-0418">Kinase</keyword>
<sequence length="131" mass="14573">MTMGYAGGDEAAMLHRRLLKLDTPARIGVGANRVAIAADLLERYGHVCCNRLLGKFLSKRKCRKHFVGSKIGVSILDDGFQHWSLLRNMDIVMVNGMMPWGNGHLLPRGTLRECLDAIRRADIGVIHHADL</sequence>
<dbReference type="PANTHER" id="PTHR42724">
    <property type="entry name" value="TETRAACYLDISACCHARIDE 4'-KINASE"/>
    <property type="match status" value="1"/>
</dbReference>
<keyword evidence="6" id="KW-0547">Nucleotide-binding</keyword>
<protein>
    <recommendedName>
        <fullName evidence="2">tetraacyldisaccharide 4'-kinase</fullName>
        <ecNumber evidence="2">2.7.1.130</ecNumber>
    </recommendedName>
</protein>
<evidence type="ECO:0000256" key="1">
    <source>
        <dbReference type="ARBA" id="ARBA00004870"/>
    </source>
</evidence>
<proteinExistence type="predicted"/>
<dbReference type="AlphaFoldDB" id="A0A843TDH0"/>
<dbReference type="InterPro" id="IPR003758">
    <property type="entry name" value="LpxK"/>
</dbReference>
<dbReference type="UniPathway" id="UPA00359">
    <property type="reaction ID" value="UER00482"/>
</dbReference>
<comment type="pathway">
    <text evidence="1">Glycolipid biosynthesis; lipid IV(A) biosynthesis; lipid IV(A) from (3R)-3-hydroxytetradecanoyl-[acyl-carrier-protein] and UDP-N-acetyl-alpha-D-glucosamine: step 6/6.</text>
</comment>
<organism evidence="10 11">
    <name type="scientific">Colocasia esculenta</name>
    <name type="common">Wild taro</name>
    <name type="synonym">Arum esculentum</name>
    <dbReference type="NCBI Taxonomy" id="4460"/>
    <lineage>
        <taxon>Eukaryota</taxon>
        <taxon>Viridiplantae</taxon>
        <taxon>Streptophyta</taxon>
        <taxon>Embryophyta</taxon>
        <taxon>Tracheophyta</taxon>
        <taxon>Spermatophyta</taxon>
        <taxon>Magnoliopsida</taxon>
        <taxon>Liliopsida</taxon>
        <taxon>Araceae</taxon>
        <taxon>Aroideae</taxon>
        <taxon>Colocasieae</taxon>
        <taxon>Colocasia</taxon>
    </lineage>
</organism>
<evidence type="ECO:0000256" key="2">
    <source>
        <dbReference type="ARBA" id="ARBA00012071"/>
    </source>
</evidence>
<dbReference type="GO" id="GO:0009029">
    <property type="term" value="F:lipid-A 4'-kinase activity"/>
    <property type="evidence" value="ECO:0007669"/>
    <property type="project" value="UniProtKB-EC"/>
</dbReference>
<dbReference type="EC" id="2.7.1.130" evidence="2"/>
<evidence type="ECO:0000313" key="11">
    <source>
        <dbReference type="Proteomes" id="UP000652761"/>
    </source>
</evidence>
<dbReference type="GO" id="GO:0005524">
    <property type="term" value="F:ATP binding"/>
    <property type="evidence" value="ECO:0007669"/>
    <property type="project" value="UniProtKB-KW"/>
</dbReference>
<evidence type="ECO:0000256" key="7">
    <source>
        <dbReference type="ARBA" id="ARBA00022777"/>
    </source>
</evidence>
<evidence type="ECO:0000313" key="10">
    <source>
        <dbReference type="EMBL" id="MQL69938.1"/>
    </source>
</evidence>
<evidence type="ECO:0000256" key="3">
    <source>
        <dbReference type="ARBA" id="ARBA00022516"/>
    </source>
</evidence>
<reference evidence="10" key="1">
    <citation type="submission" date="2017-07" db="EMBL/GenBank/DDBJ databases">
        <title>Taro Niue Genome Assembly and Annotation.</title>
        <authorList>
            <person name="Atibalentja N."/>
            <person name="Keating K."/>
            <person name="Fields C.J."/>
        </authorList>
    </citation>
    <scope>NUCLEOTIDE SEQUENCE</scope>
    <source>
        <strain evidence="10">Niue_2</strain>
        <tissue evidence="10">Leaf</tissue>
    </source>
</reference>
<evidence type="ECO:0000256" key="4">
    <source>
        <dbReference type="ARBA" id="ARBA00022556"/>
    </source>
</evidence>
<accession>A0A843TDH0</accession>
<keyword evidence="11" id="KW-1185">Reference proteome</keyword>
<evidence type="ECO:0000256" key="8">
    <source>
        <dbReference type="ARBA" id="ARBA00022840"/>
    </source>
</evidence>
<keyword evidence="9" id="KW-0443">Lipid metabolism</keyword>
<dbReference type="GO" id="GO:0009245">
    <property type="term" value="P:lipid A biosynthetic process"/>
    <property type="evidence" value="ECO:0007669"/>
    <property type="project" value="UniProtKB-KW"/>
</dbReference>
<dbReference type="GO" id="GO:0016020">
    <property type="term" value="C:membrane"/>
    <property type="evidence" value="ECO:0007669"/>
    <property type="project" value="GOC"/>
</dbReference>
<evidence type="ECO:0000256" key="5">
    <source>
        <dbReference type="ARBA" id="ARBA00022679"/>
    </source>
</evidence>
<gene>
    <name evidence="10" type="ORF">Taro_002239</name>
</gene>